<proteinExistence type="predicted"/>
<sequence length="145" mass="16514">MTQNSKEDFKRELYKPRPIFLVFSLMFIILAILVYAYDDVILGESGGDVTMTYVLSLLVCVLLSGAMLMCYRNPKLGNKILGYDALDDAKVEQKGPSVFSTGFKFESGADEKRMGTQRKNSRATRRKYAKMTREMQKKTVESKEL</sequence>
<gene>
    <name evidence="3" type="ORF">QGN29_08390</name>
</gene>
<feature type="region of interest" description="Disordered" evidence="1">
    <location>
        <begin position="109"/>
        <end position="145"/>
    </location>
</feature>
<feature type="transmembrane region" description="Helical" evidence="2">
    <location>
        <begin position="20"/>
        <end position="37"/>
    </location>
</feature>
<protein>
    <submittedName>
        <fullName evidence="3">Uncharacterized protein</fullName>
    </submittedName>
</protein>
<keyword evidence="2" id="KW-1133">Transmembrane helix</keyword>
<feature type="compositionally biased region" description="Basic and acidic residues" evidence="1">
    <location>
        <begin position="131"/>
        <end position="145"/>
    </location>
</feature>
<accession>A0AA52EA87</accession>
<keyword evidence="4" id="KW-1185">Reference proteome</keyword>
<evidence type="ECO:0000313" key="3">
    <source>
        <dbReference type="EMBL" id="WND01577.1"/>
    </source>
</evidence>
<dbReference type="KEGG" id="tmk:QGN29_08390"/>
<keyword evidence="2" id="KW-0472">Membrane</keyword>
<evidence type="ECO:0000313" key="4">
    <source>
        <dbReference type="Proteomes" id="UP001268683"/>
    </source>
</evidence>
<feature type="transmembrane region" description="Helical" evidence="2">
    <location>
        <begin position="49"/>
        <end position="71"/>
    </location>
</feature>
<dbReference type="EMBL" id="CP123872">
    <property type="protein sequence ID" value="WND01577.1"/>
    <property type="molecule type" value="Genomic_DNA"/>
</dbReference>
<dbReference type="AlphaFoldDB" id="A0AA52EA87"/>
<organism evidence="3 4">
    <name type="scientific">Temperatibacter marinus</name>
    <dbReference type="NCBI Taxonomy" id="1456591"/>
    <lineage>
        <taxon>Bacteria</taxon>
        <taxon>Pseudomonadati</taxon>
        <taxon>Pseudomonadota</taxon>
        <taxon>Alphaproteobacteria</taxon>
        <taxon>Kordiimonadales</taxon>
        <taxon>Temperatibacteraceae</taxon>
        <taxon>Temperatibacter</taxon>
    </lineage>
</organism>
<feature type="compositionally biased region" description="Basic residues" evidence="1">
    <location>
        <begin position="115"/>
        <end position="130"/>
    </location>
</feature>
<evidence type="ECO:0000256" key="1">
    <source>
        <dbReference type="SAM" id="MobiDB-lite"/>
    </source>
</evidence>
<name>A0AA52EA87_9PROT</name>
<reference evidence="3" key="1">
    <citation type="submission" date="2023-04" db="EMBL/GenBank/DDBJ databases">
        <title>Complete genome sequence of Temperatibacter marinus.</title>
        <authorList>
            <person name="Rong J.-C."/>
            <person name="Yi M.-L."/>
            <person name="Zhao Q."/>
        </authorList>
    </citation>
    <scope>NUCLEOTIDE SEQUENCE</scope>
    <source>
        <strain evidence="3">NBRC 110045</strain>
    </source>
</reference>
<keyword evidence="2" id="KW-0812">Transmembrane</keyword>
<dbReference type="RefSeq" id="WP_310797405.1">
    <property type="nucleotide sequence ID" value="NZ_CP123872.1"/>
</dbReference>
<evidence type="ECO:0000256" key="2">
    <source>
        <dbReference type="SAM" id="Phobius"/>
    </source>
</evidence>
<dbReference type="Proteomes" id="UP001268683">
    <property type="component" value="Chromosome"/>
</dbReference>